<evidence type="ECO:0000313" key="3">
    <source>
        <dbReference type="EMBL" id="WHS17495.1"/>
    </source>
</evidence>
<dbReference type="Proteomes" id="UP001224533">
    <property type="component" value="Chromosome"/>
</dbReference>
<dbReference type="RefSeq" id="WP_283473894.1">
    <property type="nucleotide sequence ID" value="NZ_CP114501.1"/>
</dbReference>
<dbReference type="EMBL" id="CP114509">
    <property type="protein sequence ID" value="WHS17495.1"/>
    <property type="molecule type" value="Genomic_DNA"/>
</dbReference>
<gene>
    <name evidence="2" type="ORF">O2U02_05205</name>
    <name evidence="3" type="ORF">O2U02_08555</name>
</gene>
<name>A0ABD7YTS8_9LACO</name>
<proteinExistence type="predicted"/>
<feature type="coiled-coil region" evidence="1">
    <location>
        <begin position="7"/>
        <end position="34"/>
    </location>
</feature>
<accession>A0ABD7YTS8</accession>
<dbReference type="AlphaFoldDB" id="A0ABD7YTS8"/>
<protein>
    <recommendedName>
        <fullName evidence="5">Transposase</fullName>
    </recommendedName>
</protein>
<sequence length="49" mass="5928">MDKDKRIEELEKQNQQLTETIKQLQQKLKNKLKLLSSSMPVFLEKKRKN</sequence>
<reference evidence="3 4" key="1">
    <citation type="submission" date="2022-12" db="EMBL/GenBank/DDBJ databases">
        <title>Assessment of beneficial effects and identification of host adaptation-associated genes of Ligilactobacillus salivarius isolated from Meles meles.</title>
        <authorList>
            <person name="Wang Y."/>
        </authorList>
    </citation>
    <scope>NUCLEOTIDE SEQUENCE [LARGE SCALE GENOMIC DNA]</scope>
    <source>
        <strain evidence="3 4">S35</strain>
    </source>
</reference>
<evidence type="ECO:0000313" key="4">
    <source>
        <dbReference type="Proteomes" id="UP001224533"/>
    </source>
</evidence>
<keyword evidence="1" id="KW-0175">Coiled coil</keyword>
<organism evidence="3 4">
    <name type="scientific">Ligilactobacillus salivarius</name>
    <dbReference type="NCBI Taxonomy" id="1624"/>
    <lineage>
        <taxon>Bacteria</taxon>
        <taxon>Bacillati</taxon>
        <taxon>Bacillota</taxon>
        <taxon>Bacilli</taxon>
        <taxon>Lactobacillales</taxon>
        <taxon>Lactobacillaceae</taxon>
        <taxon>Ligilactobacillus</taxon>
    </lineage>
</organism>
<evidence type="ECO:0008006" key="5">
    <source>
        <dbReference type="Google" id="ProtNLM"/>
    </source>
</evidence>
<dbReference type="EMBL" id="CP114509">
    <property type="protein sequence ID" value="WHS16904.1"/>
    <property type="molecule type" value="Genomic_DNA"/>
</dbReference>
<evidence type="ECO:0000256" key="1">
    <source>
        <dbReference type="SAM" id="Coils"/>
    </source>
</evidence>
<evidence type="ECO:0000313" key="2">
    <source>
        <dbReference type="EMBL" id="WHS16904.1"/>
    </source>
</evidence>